<dbReference type="AlphaFoldDB" id="A0AAV5IY71"/>
<protein>
    <submittedName>
        <fullName evidence="2">Uncharacterized protein</fullName>
    </submittedName>
</protein>
<evidence type="ECO:0000313" key="3">
    <source>
        <dbReference type="Proteomes" id="UP001054252"/>
    </source>
</evidence>
<organism evidence="2 3">
    <name type="scientific">Rubroshorea leprosula</name>
    <dbReference type="NCBI Taxonomy" id="152421"/>
    <lineage>
        <taxon>Eukaryota</taxon>
        <taxon>Viridiplantae</taxon>
        <taxon>Streptophyta</taxon>
        <taxon>Embryophyta</taxon>
        <taxon>Tracheophyta</taxon>
        <taxon>Spermatophyta</taxon>
        <taxon>Magnoliopsida</taxon>
        <taxon>eudicotyledons</taxon>
        <taxon>Gunneridae</taxon>
        <taxon>Pentapetalae</taxon>
        <taxon>rosids</taxon>
        <taxon>malvids</taxon>
        <taxon>Malvales</taxon>
        <taxon>Dipterocarpaceae</taxon>
        <taxon>Rubroshorea</taxon>
    </lineage>
</organism>
<name>A0AAV5IY71_9ROSI</name>
<comment type="caution">
    <text evidence="2">The sequence shown here is derived from an EMBL/GenBank/DDBJ whole genome shotgun (WGS) entry which is preliminary data.</text>
</comment>
<feature type="transmembrane region" description="Helical" evidence="1">
    <location>
        <begin position="99"/>
        <end position="117"/>
    </location>
</feature>
<keyword evidence="3" id="KW-1185">Reference proteome</keyword>
<dbReference type="EMBL" id="BPVZ01000020">
    <property type="protein sequence ID" value="GKV03586.1"/>
    <property type="molecule type" value="Genomic_DNA"/>
</dbReference>
<evidence type="ECO:0000313" key="2">
    <source>
        <dbReference type="EMBL" id="GKV03586.1"/>
    </source>
</evidence>
<reference evidence="2 3" key="1">
    <citation type="journal article" date="2021" name="Commun. Biol.">
        <title>The genome of Shorea leprosula (Dipterocarpaceae) highlights the ecological relevance of drought in aseasonal tropical rainforests.</title>
        <authorList>
            <person name="Ng K.K.S."/>
            <person name="Kobayashi M.J."/>
            <person name="Fawcett J.A."/>
            <person name="Hatakeyama M."/>
            <person name="Paape T."/>
            <person name="Ng C.H."/>
            <person name="Ang C.C."/>
            <person name="Tnah L.H."/>
            <person name="Lee C.T."/>
            <person name="Nishiyama T."/>
            <person name="Sese J."/>
            <person name="O'Brien M.J."/>
            <person name="Copetti D."/>
            <person name="Mohd Noor M.I."/>
            <person name="Ong R.C."/>
            <person name="Putra M."/>
            <person name="Sireger I.Z."/>
            <person name="Indrioko S."/>
            <person name="Kosugi Y."/>
            <person name="Izuno A."/>
            <person name="Isagi Y."/>
            <person name="Lee S.L."/>
            <person name="Shimizu K.K."/>
        </authorList>
    </citation>
    <scope>NUCLEOTIDE SEQUENCE [LARGE SCALE GENOMIC DNA]</scope>
    <source>
        <strain evidence="2">214</strain>
    </source>
</reference>
<evidence type="ECO:0000256" key="1">
    <source>
        <dbReference type="SAM" id="Phobius"/>
    </source>
</evidence>
<gene>
    <name evidence="2" type="ORF">SLEP1_g15861</name>
</gene>
<accession>A0AAV5IY71</accession>
<keyword evidence="1" id="KW-0472">Membrane</keyword>
<proteinExistence type="predicted"/>
<sequence>MDFSLCNIDGDLDSKAPCFFFGARQKSEMGNLIQMGRFLRSMLPDLLEPKLEVMKMVPIMRLRKTKRTEGVHQLKMESRIEGTVDSDSSTMAAYRNCRLGMGVWFMGWILLWFYMVACDRSVKRAK</sequence>
<keyword evidence="1" id="KW-0812">Transmembrane</keyword>
<dbReference type="Proteomes" id="UP001054252">
    <property type="component" value="Unassembled WGS sequence"/>
</dbReference>
<keyword evidence="1" id="KW-1133">Transmembrane helix</keyword>